<dbReference type="InterPro" id="IPR000055">
    <property type="entry name" value="Restrct_endonuc_typeI_TRD"/>
</dbReference>
<organism evidence="6 7">
    <name type="scientific">Nocardiopsis gilva YIM 90087</name>
    <dbReference type="NCBI Taxonomy" id="1235441"/>
    <lineage>
        <taxon>Bacteria</taxon>
        <taxon>Bacillati</taxon>
        <taxon>Actinomycetota</taxon>
        <taxon>Actinomycetes</taxon>
        <taxon>Streptosporangiales</taxon>
        <taxon>Nocardiopsidaceae</taxon>
        <taxon>Nocardiopsis</taxon>
    </lineage>
</organism>
<dbReference type="PROSITE" id="PS00092">
    <property type="entry name" value="N6_MTASE"/>
    <property type="match status" value="1"/>
</dbReference>
<accession>A0A223S0P0</accession>
<evidence type="ECO:0000259" key="5">
    <source>
        <dbReference type="Pfam" id="PF02384"/>
    </source>
</evidence>
<dbReference type="CDD" id="cd16961">
    <property type="entry name" value="RMtype1_S_TRD-CR_like"/>
    <property type="match status" value="1"/>
</dbReference>
<evidence type="ECO:0000256" key="2">
    <source>
        <dbReference type="ARBA" id="ARBA00022747"/>
    </source>
</evidence>
<dbReference type="InterPro" id="IPR036388">
    <property type="entry name" value="WH-like_DNA-bd_sf"/>
</dbReference>
<dbReference type="OrthoDB" id="9784823at2"/>
<evidence type="ECO:0000313" key="6">
    <source>
        <dbReference type="EMBL" id="ASU81686.1"/>
    </source>
</evidence>
<dbReference type="KEGG" id="ngv:CDO52_01745"/>
<dbReference type="InterPro" id="IPR052916">
    <property type="entry name" value="Type-I_RE_MTase_Subunit"/>
</dbReference>
<evidence type="ECO:0000259" key="4">
    <source>
        <dbReference type="Pfam" id="PF01420"/>
    </source>
</evidence>
<dbReference type="Gene3D" id="1.10.10.10">
    <property type="entry name" value="Winged helix-like DNA-binding domain superfamily/Winged helix DNA-binding domain"/>
    <property type="match status" value="1"/>
</dbReference>
<feature type="domain" description="DNA methylase adenine-specific" evidence="5">
    <location>
        <begin position="228"/>
        <end position="532"/>
    </location>
</feature>
<dbReference type="Proteomes" id="UP000215005">
    <property type="component" value="Chromosome"/>
</dbReference>
<keyword evidence="2" id="KW-0680">Restriction system</keyword>
<keyword evidence="3" id="KW-0238">DNA-binding</keyword>
<dbReference type="GO" id="GO:0008170">
    <property type="term" value="F:N-methyltransferase activity"/>
    <property type="evidence" value="ECO:0007669"/>
    <property type="project" value="InterPro"/>
</dbReference>
<dbReference type="Gene3D" id="3.90.220.20">
    <property type="entry name" value="DNA methylase specificity domains"/>
    <property type="match status" value="1"/>
</dbReference>
<evidence type="ECO:0000313" key="7">
    <source>
        <dbReference type="Proteomes" id="UP000215005"/>
    </source>
</evidence>
<feature type="domain" description="Type I restriction modification DNA specificity" evidence="4">
    <location>
        <begin position="583"/>
        <end position="762"/>
    </location>
</feature>
<dbReference type="EMBL" id="CP022753">
    <property type="protein sequence ID" value="ASU81686.1"/>
    <property type="molecule type" value="Genomic_DNA"/>
</dbReference>
<dbReference type="InterPro" id="IPR029063">
    <property type="entry name" value="SAM-dependent_MTases_sf"/>
</dbReference>
<proteinExistence type="inferred from homology"/>
<evidence type="ECO:0000256" key="3">
    <source>
        <dbReference type="ARBA" id="ARBA00023125"/>
    </source>
</evidence>
<dbReference type="InterPro" id="IPR044946">
    <property type="entry name" value="Restrct_endonuc_typeI_TRD_sf"/>
</dbReference>
<protein>
    <submittedName>
        <fullName evidence="6">Uncharacterized protein</fullName>
    </submittedName>
</protein>
<dbReference type="PRINTS" id="PR00507">
    <property type="entry name" value="N12N6MTFRASE"/>
</dbReference>
<dbReference type="Pfam" id="PF02384">
    <property type="entry name" value="N6_Mtase"/>
    <property type="match status" value="1"/>
</dbReference>
<dbReference type="Pfam" id="PF01420">
    <property type="entry name" value="Methylase_S"/>
    <property type="match status" value="1"/>
</dbReference>
<gene>
    <name evidence="6" type="ORF">CDO52_01745</name>
</gene>
<dbReference type="GO" id="GO:0009307">
    <property type="term" value="P:DNA restriction-modification system"/>
    <property type="evidence" value="ECO:0007669"/>
    <property type="project" value="UniProtKB-KW"/>
</dbReference>
<reference evidence="6 7" key="1">
    <citation type="submission" date="2017-08" db="EMBL/GenBank/DDBJ databases">
        <title>The complete genome sequence of Nocardiopsis gilva YIM 90087.</title>
        <authorList>
            <person name="Yin M."/>
            <person name="Tang S."/>
        </authorList>
    </citation>
    <scope>NUCLEOTIDE SEQUENCE [LARGE SCALE GENOMIC DNA]</scope>
    <source>
        <strain evidence="6 7">YIM 90087</strain>
    </source>
</reference>
<dbReference type="PANTHER" id="PTHR42998:SF1">
    <property type="entry name" value="TYPE I RESTRICTION ENZYME HINDI METHYLASE SUBUNIT"/>
    <property type="match status" value="1"/>
</dbReference>
<evidence type="ECO:0000256" key="1">
    <source>
        <dbReference type="ARBA" id="ARBA00010923"/>
    </source>
</evidence>
<comment type="similarity">
    <text evidence="1">Belongs to the type-I restriction system S methylase family.</text>
</comment>
<keyword evidence="7" id="KW-1185">Reference proteome</keyword>
<dbReference type="GO" id="GO:0032259">
    <property type="term" value="P:methylation"/>
    <property type="evidence" value="ECO:0007669"/>
    <property type="project" value="InterPro"/>
</dbReference>
<dbReference type="AlphaFoldDB" id="A0A223S0P0"/>
<dbReference type="InterPro" id="IPR002052">
    <property type="entry name" value="DNA_methylase_N6_adenine_CS"/>
</dbReference>
<dbReference type="Gene3D" id="3.40.50.150">
    <property type="entry name" value="Vaccinia Virus protein VP39"/>
    <property type="match status" value="1"/>
</dbReference>
<dbReference type="InterPro" id="IPR003356">
    <property type="entry name" value="DNA_methylase_A-5"/>
</dbReference>
<dbReference type="GO" id="GO:0003677">
    <property type="term" value="F:DNA binding"/>
    <property type="evidence" value="ECO:0007669"/>
    <property type="project" value="UniProtKB-KW"/>
</dbReference>
<dbReference type="RefSeq" id="WP_026126139.1">
    <property type="nucleotide sequence ID" value="NZ_ANBG01000329.1"/>
</dbReference>
<dbReference type="PANTHER" id="PTHR42998">
    <property type="entry name" value="TYPE I RESTRICTION ENZYME HINDVIIP M PROTEIN-RELATED"/>
    <property type="match status" value="1"/>
</dbReference>
<dbReference type="SUPFAM" id="SSF116734">
    <property type="entry name" value="DNA methylase specificity domain"/>
    <property type="match status" value="1"/>
</dbReference>
<name>A0A223S0P0_9ACTN</name>
<dbReference type="SUPFAM" id="SSF53335">
    <property type="entry name" value="S-adenosyl-L-methionine-dependent methyltransferases"/>
    <property type="match status" value="1"/>
</dbReference>
<sequence length="786" mass="85543">MRTRPPTPRQLVTRAEIASLAGVRRPAVTNWQRRYPDFPRPDRSGDTEYFRLADVVAWLDSRSIPPKSRIAGESAGATYGDRVRHKLDMGASPTHATADVFASKGGVSADVSDDAEQQVLDELMGPLARRVRGSGAMADYLMLLLALNFLQGGESTLWSSVRQKAWYGSGQEEAKSLLQAIGHSADEALRRRGLLPGVHDAITRLEPRTFEDLKRLIGSAERLSAAAFGELLEQYEEHIGLRSDEFSTPPTAVELMVELALSDDSGVHAIYDPYARGGELLAAAAQKVRTENGPPRVAVHGENPRYEMLRLAGMNLALQGVDTRLSRGSRAPWDGTEGRCLKADVILANPPFNVGESMARERGEGRWPYGAPPVGNDNFAWIQYVLSSLNEGGRAAVVMPNSAGTSANQAERTIRQNMVESGAVECVIALPSQLFATTSIPVCVWLLRHPTGSREPVLFINARYLGTKKRGRRALTEEDQHIIIDLLCAWRDRHGTRRTSGTADGISGSADVDELCANGCSLDPADYVKAKRRVDRETAVLDPVVALDHLAELADQARKTDQAVDGLRHWSTGLDADAGDALPDGWVRVPLASVCEIQAGPSYSRLRADQRMGDGEVPIVLPKHLRDGRIDVGDRPETVSRERAAELKRFRLAMGDIVCVRSGSTGPSALVAEEQEGWVPTTNLLRLRAREPQATDPAYLLGYLALPRIMGWIKEHSAATAVPSISGQKLGQLAVVLPPIGEQRRIAAVLSTFDDQISVHQRLVRKAASTRTDIAELLMSGTLSLG</sequence>